<reference evidence="2 3" key="1">
    <citation type="submission" date="2022-04" db="EMBL/GenBank/DDBJ databases">
        <title>Genome sequence of C. roseum typestrain.</title>
        <authorList>
            <person name="Poehlein A."/>
            <person name="Schoch T."/>
            <person name="Duerre P."/>
            <person name="Daniel R."/>
        </authorList>
    </citation>
    <scope>NUCLEOTIDE SEQUENCE [LARGE SCALE GENOMIC DNA]</scope>
    <source>
        <strain evidence="2 3">DSM 7320</strain>
    </source>
</reference>
<evidence type="ECO:0000313" key="3">
    <source>
        <dbReference type="Proteomes" id="UP000190951"/>
    </source>
</evidence>
<dbReference type="AlphaFoldDB" id="A0A1S8MDN8"/>
<sequence length="55" mass="6569">MKHGKRPTLKQRERISKLKYKGRNLNPENWLVVKDTSEEFVLVNKNSGHQEKYSK</sequence>
<dbReference type="EMBL" id="CP096983">
    <property type="protein sequence ID" value="URZ11467.1"/>
    <property type="molecule type" value="Genomic_DNA"/>
</dbReference>
<evidence type="ECO:0000259" key="1">
    <source>
        <dbReference type="Pfam" id="PF21847"/>
    </source>
</evidence>
<gene>
    <name evidence="2" type="ORF">CROST_021840</name>
</gene>
<dbReference type="RefSeq" id="WP_176091630.1">
    <property type="nucleotide sequence ID" value="NZ_CP096983.1"/>
</dbReference>
<organism evidence="2 3">
    <name type="scientific">Clostridium felsineum</name>
    <dbReference type="NCBI Taxonomy" id="36839"/>
    <lineage>
        <taxon>Bacteria</taxon>
        <taxon>Bacillati</taxon>
        <taxon>Bacillota</taxon>
        <taxon>Clostridia</taxon>
        <taxon>Eubacteriales</taxon>
        <taxon>Clostridiaceae</taxon>
        <taxon>Clostridium</taxon>
    </lineage>
</organism>
<keyword evidence="3" id="KW-1185">Reference proteome</keyword>
<feature type="domain" description="DUF6906" evidence="1">
    <location>
        <begin position="1"/>
        <end position="53"/>
    </location>
</feature>
<dbReference type="STRING" id="84029.CROST_36100"/>
<dbReference type="KEGG" id="crw:CROST_021840"/>
<accession>A0A1S8MDN8</accession>
<dbReference type="Proteomes" id="UP000190951">
    <property type="component" value="Chromosome"/>
</dbReference>
<name>A0A1S8MDN8_9CLOT</name>
<protein>
    <recommendedName>
        <fullName evidence="1">DUF6906 domain-containing protein</fullName>
    </recommendedName>
</protein>
<dbReference type="Pfam" id="PF21847">
    <property type="entry name" value="DUF6906"/>
    <property type="match status" value="1"/>
</dbReference>
<proteinExistence type="predicted"/>
<evidence type="ECO:0000313" key="2">
    <source>
        <dbReference type="EMBL" id="URZ11467.1"/>
    </source>
</evidence>
<dbReference type="InterPro" id="IPR054201">
    <property type="entry name" value="DUF6906"/>
</dbReference>